<feature type="repeat" description="RCC1" evidence="2">
    <location>
        <begin position="259"/>
        <end position="311"/>
    </location>
</feature>
<evidence type="ECO:0000259" key="3">
    <source>
        <dbReference type="Pfam" id="PF25390"/>
    </source>
</evidence>
<dbReference type="PANTHER" id="PTHR46337">
    <property type="entry name" value="RCC1-LIKE G EXCHANGING FACTOR-LIKE PROTEIN"/>
    <property type="match status" value="1"/>
</dbReference>
<dbReference type="GeneID" id="106808137"/>
<proteinExistence type="predicted"/>
<protein>
    <submittedName>
        <fullName evidence="5">Williams-Beuren syndrome chromosomal region 16 protein homolog isoform X1</fullName>
    </submittedName>
</protein>
<dbReference type="InterPro" id="IPR009091">
    <property type="entry name" value="RCC1/BLIP-II"/>
</dbReference>
<feature type="repeat" description="RCC1" evidence="2">
    <location>
        <begin position="72"/>
        <end position="135"/>
    </location>
</feature>
<dbReference type="PANTHER" id="PTHR46337:SF1">
    <property type="entry name" value="RCC1-LIKE G EXCHANGING FACTOR-LIKE PROTEIN"/>
    <property type="match status" value="1"/>
</dbReference>
<reference evidence="5" key="1">
    <citation type="submission" date="2025-08" db="UniProtKB">
        <authorList>
            <consortium name="RefSeq"/>
        </authorList>
    </citation>
    <scope>IDENTIFICATION</scope>
</reference>
<dbReference type="InterPro" id="IPR053035">
    <property type="entry name" value="Mitochondrial_GEF_domain"/>
</dbReference>
<feature type="repeat" description="RCC1" evidence="2">
    <location>
        <begin position="365"/>
        <end position="422"/>
    </location>
</feature>
<keyword evidence="4" id="KW-1185">Reference proteome</keyword>
<sequence length="474" mass="51069">MARAFRSSATKLKGQAFMPSKPMLAEHVTAACAAKLRCELSTSSPALAAKRILDDDDRGVFRYASEKEKRTPRMYVWGYAKTGALGVRTFVKPERGAVAKVRDVQTKPYRLKFADHYPIRDVACGYGFTVYIPKGRSDDYMLLGTGLNVDSQLGYHETRKGSGVSLGLVAQPVPIHLPVIHQNTKVVNVACGRAHTVVLTDQEGVMSLGNNAFGQCGRSVVKDEKYSSNRIISKVKGLPSNVSSVVCGKDSTFFLTGDGQVYSCGISSCGQSGAGVYSDVSIPTLIKGDIEGEKIVQLSSNGGSVLALSDSGEIYGWGSSEYYQLSSVTEEIQVNVPRHLPIHRCGKAIQVAVTETVCAFLNTDGHVYVWGCGILGLGPENNLVKQPTRIPEVLFGHNELNPDSRVVQLASGHGHFAGIKDNGDLYTWGYNSMASLGLGHKKDQYFPIKVIIAAEVKKVVCGADHMVAMAKSVT</sequence>
<feature type="repeat" description="RCC1" evidence="2">
    <location>
        <begin position="203"/>
        <end position="258"/>
    </location>
</feature>
<evidence type="ECO:0000313" key="4">
    <source>
        <dbReference type="Proteomes" id="UP000695022"/>
    </source>
</evidence>
<gene>
    <name evidence="5" type="primary">LOC106808137</name>
</gene>
<keyword evidence="1" id="KW-0677">Repeat</keyword>
<dbReference type="PRINTS" id="PR00633">
    <property type="entry name" value="RCCNDNSATION"/>
</dbReference>
<dbReference type="RefSeq" id="XP_014666203.1">
    <property type="nucleotide sequence ID" value="XM_014810717.1"/>
</dbReference>
<dbReference type="Proteomes" id="UP000695022">
    <property type="component" value="Unplaced"/>
</dbReference>
<dbReference type="PROSITE" id="PS50012">
    <property type="entry name" value="RCC1_3"/>
    <property type="match status" value="7"/>
</dbReference>
<feature type="domain" description="RCC1-like" evidence="3">
    <location>
        <begin position="73"/>
        <end position="391"/>
    </location>
</feature>
<accession>A0ABM1E1Y2</accession>
<dbReference type="Gene3D" id="2.130.10.30">
    <property type="entry name" value="Regulator of chromosome condensation 1/beta-lactamase-inhibitor protein II"/>
    <property type="match status" value="2"/>
</dbReference>
<evidence type="ECO:0000313" key="5">
    <source>
        <dbReference type="RefSeq" id="XP_014666203.1"/>
    </source>
</evidence>
<dbReference type="Pfam" id="PF00415">
    <property type="entry name" value="RCC1"/>
    <property type="match status" value="1"/>
</dbReference>
<evidence type="ECO:0000256" key="1">
    <source>
        <dbReference type="ARBA" id="ARBA00022737"/>
    </source>
</evidence>
<dbReference type="Pfam" id="PF25390">
    <property type="entry name" value="WD40_RLD"/>
    <property type="match status" value="1"/>
</dbReference>
<feature type="repeat" description="RCC1" evidence="2">
    <location>
        <begin position="423"/>
        <end position="472"/>
    </location>
</feature>
<feature type="repeat" description="RCC1" evidence="2">
    <location>
        <begin position="312"/>
        <end position="364"/>
    </location>
</feature>
<organism evidence="4 5">
    <name type="scientific">Priapulus caudatus</name>
    <name type="common">Priapulid worm</name>
    <dbReference type="NCBI Taxonomy" id="37621"/>
    <lineage>
        <taxon>Eukaryota</taxon>
        <taxon>Metazoa</taxon>
        <taxon>Ecdysozoa</taxon>
        <taxon>Scalidophora</taxon>
        <taxon>Priapulida</taxon>
        <taxon>Priapulimorpha</taxon>
        <taxon>Priapulimorphida</taxon>
        <taxon>Priapulidae</taxon>
        <taxon>Priapulus</taxon>
    </lineage>
</organism>
<evidence type="ECO:0000256" key="2">
    <source>
        <dbReference type="PROSITE-ProRule" id="PRU00235"/>
    </source>
</evidence>
<dbReference type="SUPFAM" id="SSF50985">
    <property type="entry name" value="RCC1/BLIP-II"/>
    <property type="match status" value="1"/>
</dbReference>
<dbReference type="InterPro" id="IPR058923">
    <property type="entry name" value="RCC1-like_dom"/>
</dbReference>
<dbReference type="InterPro" id="IPR000408">
    <property type="entry name" value="Reg_chr_condens"/>
</dbReference>
<feature type="repeat" description="RCC1" evidence="2">
    <location>
        <begin position="138"/>
        <end position="202"/>
    </location>
</feature>
<name>A0ABM1E1Y2_PRICU</name>